<feature type="region of interest" description="Disordered" evidence="1">
    <location>
        <begin position="138"/>
        <end position="164"/>
    </location>
</feature>
<name>A0A1H3RUZ5_9ACTN</name>
<evidence type="ECO:0000256" key="1">
    <source>
        <dbReference type="SAM" id="MobiDB-lite"/>
    </source>
</evidence>
<dbReference type="InterPro" id="IPR012312">
    <property type="entry name" value="Hemerythrin-like"/>
</dbReference>
<keyword evidence="4" id="KW-1185">Reference proteome</keyword>
<reference evidence="4" key="1">
    <citation type="submission" date="2016-10" db="EMBL/GenBank/DDBJ databases">
        <authorList>
            <person name="Varghese N."/>
            <person name="Submissions S."/>
        </authorList>
    </citation>
    <scope>NUCLEOTIDE SEQUENCE [LARGE SCALE GENOMIC DNA]</scope>
    <source>
        <strain evidence="4">DSM 45245</strain>
    </source>
</reference>
<organism evidence="3 4">
    <name type="scientific">Micromonospora pattaloongensis</name>
    <dbReference type="NCBI Taxonomy" id="405436"/>
    <lineage>
        <taxon>Bacteria</taxon>
        <taxon>Bacillati</taxon>
        <taxon>Actinomycetota</taxon>
        <taxon>Actinomycetes</taxon>
        <taxon>Micromonosporales</taxon>
        <taxon>Micromonosporaceae</taxon>
        <taxon>Micromonospora</taxon>
    </lineage>
</organism>
<accession>A0A1H3RUZ5</accession>
<gene>
    <name evidence="3" type="ORF">SAMN05444365_10976</name>
</gene>
<dbReference type="Gene3D" id="1.20.120.520">
    <property type="entry name" value="nmb1532 protein domain like"/>
    <property type="match status" value="1"/>
</dbReference>
<dbReference type="RefSeq" id="WP_091560124.1">
    <property type="nucleotide sequence ID" value="NZ_FNPH01000009.1"/>
</dbReference>
<protein>
    <submittedName>
        <fullName evidence="3">Hemerythrin HHE cation binding domain-containing protein</fullName>
    </submittedName>
</protein>
<sequence>MPADAIDFLISQHKEIRALFQKFQKNAETATPQQMQQMVDQINEALTVHTYLENECMYPITRQMCPGLESAVLESYQEHHVADVLAAELAEMSPDDERYAAKATVLMETMLHHIEEEETEWFPKVREGMDRKQLQEMGEQMAKMQQNAPRRPSDSLKKAVSAMV</sequence>
<feature type="domain" description="Hemerythrin-like" evidence="2">
    <location>
        <begin position="5"/>
        <end position="125"/>
    </location>
</feature>
<dbReference type="OrthoDB" id="9793637at2"/>
<dbReference type="Proteomes" id="UP000242415">
    <property type="component" value="Unassembled WGS sequence"/>
</dbReference>
<proteinExistence type="predicted"/>
<dbReference type="EMBL" id="FNPH01000009">
    <property type="protein sequence ID" value="SDZ29081.1"/>
    <property type="molecule type" value="Genomic_DNA"/>
</dbReference>
<dbReference type="Pfam" id="PF01814">
    <property type="entry name" value="Hemerythrin"/>
    <property type="match status" value="1"/>
</dbReference>
<dbReference type="STRING" id="405436.SAMN05444365_10976"/>
<dbReference type="PANTHER" id="PTHR35585">
    <property type="entry name" value="HHE DOMAIN PROTEIN (AFU_ORTHOLOGUE AFUA_4G00730)"/>
    <property type="match status" value="1"/>
</dbReference>
<evidence type="ECO:0000313" key="3">
    <source>
        <dbReference type="EMBL" id="SDZ29081.1"/>
    </source>
</evidence>
<dbReference type="AlphaFoldDB" id="A0A1H3RUZ5"/>
<evidence type="ECO:0000259" key="2">
    <source>
        <dbReference type="Pfam" id="PF01814"/>
    </source>
</evidence>
<evidence type="ECO:0000313" key="4">
    <source>
        <dbReference type="Proteomes" id="UP000242415"/>
    </source>
</evidence>
<dbReference type="PANTHER" id="PTHR35585:SF1">
    <property type="entry name" value="HHE DOMAIN PROTEIN (AFU_ORTHOLOGUE AFUA_4G00730)"/>
    <property type="match status" value="1"/>
</dbReference>